<evidence type="ECO:0000256" key="2">
    <source>
        <dbReference type="ARBA" id="ARBA00004236"/>
    </source>
</evidence>
<dbReference type="PANTHER" id="PTHR37461:SF1">
    <property type="entry name" value="ANTI-SIGMA-K FACTOR RSKA"/>
    <property type="match status" value="1"/>
</dbReference>
<dbReference type="EMBL" id="MRCG01000002">
    <property type="protein sequence ID" value="OKH50186.1"/>
    <property type="molecule type" value="Genomic_DNA"/>
</dbReference>
<comment type="subcellular location">
    <subcellularLocation>
        <location evidence="2">Cell membrane</location>
    </subcellularLocation>
    <subcellularLocation>
        <location evidence="1">Membrane</location>
        <topology evidence="1">Single-pass membrane protein</topology>
    </subcellularLocation>
</comment>
<dbReference type="GO" id="GO:0005886">
    <property type="term" value="C:plasma membrane"/>
    <property type="evidence" value="ECO:0007669"/>
    <property type="project" value="UniProtKB-SubCell"/>
</dbReference>
<dbReference type="InterPro" id="IPR051474">
    <property type="entry name" value="Anti-sigma-K/W_factor"/>
</dbReference>
<keyword evidence="5 9" id="KW-1133">Transmembrane helix</keyword>
<evidence type="ECO:0000256" key="6">
    <source>
        <dbReference type="ARBA" id="ARBA00023136"/>
    </source>
</evidence>
<accession>A0A1U7J9K8</accession>
<dbReference type="Pfam" id="PF10099">
    <property type="entry name" value="RskA_C"/>
    <property type="match status" value="1"/>
</dbReference>
<keyword evidence="4 9" id="KW-0812">Transmembrane</keyword>
<evidence type="ECO:0000256" key="1">
    <source>
        <dbReference type="ARBA" id="ARBA00004167"/>
    </source>
</evidence>
<dbReference type="GO" id="GO:0016989">
    <property type="term" value="F:sigma factor antagonist activity"/>
    <property type="evidence" value="ECO:0007669"/>
    <property type="project" value="TreeGrafter"/>
</dbReference>
<evidence type="ECO:0000259" key="10">
    <source>
        <dbReference type="Pfam" id="PF10099"/>
    </source>
</evidence>
<evidence type="ECO:0000256" key="4">
    <source>
        <dbReference type="ARBA" id="ARBA00022692"/>
    </source>
</evidence>
<dbReference type="Proteomes" id="UP000185557">
    <property type="component" value="Unassembled WGS sequence"/>
</dbReference>
<feature type="transmembrane region" description="Helical" evidence="9">
    <location>
        <begin position="114"/>
        <end position="136"/>
    </location>
</feature>
<dbReference type="Gene3D" id="1.10.10.1320">
    <property type="entry name" value="Anti-sigma factor, zinc-finger domain"/>
    <property type="match status" value="1"/>
</dbReference>
<evidence type="ECO:0000256" key="3">
    <source>
        <dbReference type="ARBA" id="ARBA00022475"/>
    </source>
</evidence>
<dbReference type="OrthoDB" id="421181at2"/>
<evidence type="ECO:0000313" key="12">
    <source>
        <dbReference type="Proteomes" id="UP000185557"/>
    </source>
</evidence>
<proteinExistence type="predicted"/>
<dbReference type="InterPro" id="IPR018764">
    <property type="entry name" value="RskA_C"/>
</dbReference>
<protein>
    <recommendedName>
        <fullName evidence="8">Regulator of SigK</fullName>
    </recommendedName>
    <alternativeName>
        <fullName evidence="7">Sigma-K anti-sigma factor RskA</fullName>
    </alternativeName>
</protein>
<evidence type="ECO:0000256" key="7">
    <source>
        <dbReference type="ARBA" id="ARBA00029829"/>
    </source>
</evidence>
<evidence type="ECO:0000256" key="5">
    <source>
        <dbReference type="ARBA" id="ARBA00022989"/>
    </source>
</evidence>
<gene>
    <name evidence="11" type="ORF">NIES30_05700</name>
</gene>
<name>A0A1U7J9K8_9CYAN</name>
<dbReference type="PANTHER" id="PTHR37461">
    <property type="entry name" value="ANTI-SIGMA-K FACTOR RSKA"/>
    <property type="match status" value="1"/>
</dbReference>
<dbReference type="RefSeq" id="WP_073607426.1">
    <property type="nucleotide sequence ID" value="NZ_MRCG01000002.1"/>
</dbReference>
<reference evidence="11 12" key="1">
    <citation type="submission" date="2016-11" db="EMBL/GenBank/DDBJ databases">
        <title>Draft Genome Sequences of Nine Cyanobacterial Strains from Diverse Habitats.</title>
        <authorList>
            <person name="Zhu T."/>
            <person name="Hou S."/>
            <person name="Lu X."/>
            <person name="Hess W.R."/>
        </authorList>
    </citation>
    <scope>NUCLEOTIDE SEQUENCE [LARGE SCALE GENOMIC DNA]</scope>
    <source>
        <strain evidence="11 12">NIES-30</strain>
    </source>
</reference>
<evidence type="ECO:0000313" key="11">
    <source>
        <dbReference type="EMBL" id="OKH50186.1"/>
    </source>
</evidence>
<dbReference type="InterPro" id="IPR041916">
    <property type="entry name" value="Anti_sigma_zinc_sf"/>
</dbReference>
<keyword evidence="6 9" id="KW-0472">Membrane</keyword>
<evidence type="ECO:0000256" key="8">
    <source>
        <dbReference type="ARBA" id="ARBA00030803"/>
    </source>
</evidence>
<dbReference type="AlphaFoldDB" id="A0A1U7J9K8"/>
<evidence type="ECO:0000256" key="9">
    <source>
        <dbReference type="SAM" id="Phobius"/>
    </source>
</evidence>
<dbReference type="STRING" id="549789.NIES30_05700"/>
<feature type="domain" description="Anti-sigma K factor RskA C-terminal" evidence="10">
    <location>
        <begin position="125"/>
        <end position="256"/>
    </location>
</feature>
<sequence length="268" mass="28312">MTSPPLPENWRSLLAGYVLDDLTAEEAAQVEQWLEQYPEVATELAALQATWGSLALGPTPVAPPPGLRDRTLAAALAAAVPVAVPAAAGPEPTIAGETLVPSQFPNAAPAPRRFLWAQLGLVLGWAATALALAFALQENQRLRLALRQTEAVVASFSQPANRLYTLAGTEAEPQANARLLVNPADQTALIVTTDLPPLSEEQVYRLWALADSAPVFCGEFNPATAEATNQWALPDAVCSDAPVQMLITTERADDPPIPAGNLVMQSEG</sequence>
<organism evidence="11 12">
    <name type="scientific">Phormidium tenue NIES-30</name>
    <dbReference type="NCBI Taxonomy" id="549789"/>
    <lineage>
        <taxon>Bacteria</taxon>
        <taxon>Bacillati</taxon>
        <taxon>Cyanobacteriota</taxon>
        <taxon>Cyanophyceae</taxon>
        <taxon>Oscillatoriophycideae</taxon>
        <taxon>Oscillatoriales</taxon>
        <taxon>Oscillatoriaceae</taxon>
        <taxon>Phormidium</taxon>
    </lineage>
</organism>
<comment type="caution">
    <text evidence="11">The sequence shown here is derived from an EMBL/GenBank/DDBJ whole genome shotgun (WGS) entry which is preliminary data.</text>
</comment>
<keyword evidence="3" id="KW-1003">Cell membrane</keyword>
<dbReference type="GO" id="GO:0006417">
    <property type="term" value="P:regulation of translation"/>
    <property type="evidence" value="ECO:0007669"/>
    <property type="project" value="TreeGrafter"/>
</dbReference>
<keyword evidence="12" id="KW-1185">Reference proteome</keyword>